<proteinExistence type="predicted"/>
<organism evidence="2 3">
    <name type="scientific">Lithohypha guttulata</name>
    <dbReference type="NCBI Taxonomy" id="1690604"/>
    <lineage>
        <taxon>Eukaryota</taxon>
        <taxon>Fungi</taxon>
        <taxon>Dikarya</taxon>
        <taxon>Ascomycota</taxon>
        <taxon>Pezizomycotina</taxon>
        <taxon>Eurotiomycetes</taxon>
        <taxon>Chaetothyriomycetidae</taxon>
        <taxon>Chaetothyriales</taxon>
        <taxon>Trichomeriaceae</taxon>
        <taxon>Lithohypha</taxon>
    </lineage>
</organism>
<name>A0ABR0KJQ0_9EURO</name>
<sequence length="188" mass="20992">MCYFAQTRYVCGDWKWGNMVERCPRQHRIGETCGAKLVATENVNRSPELCRICQEIEVKKRRLQKTIENITRWAPQGSQFASSLDKAKLEKAQFIEKINELESRRTSSALQPRGERSTSGLAGFETLASNALSPDSGSSYTYSTQSRGPSISSGYGSVNPASGRQVTSPQSEVRQSSYYSPHTMRRPA</sequence>
<dbReference type="Proteomes" id="UP001345013">
    <property type="component" value="Unassembled WGS sequence"/>
</dbReference>
<feature type="region of interest" description="Disordered" evidence="1">
    <location>
        <begin position="129"/>
        <end position="188"/>
    </location>
</feature>
<protein>
    <submittedName>
        <fullName evidence="2">Uncharacterized protein</fullName>
    </submittedName>
</protein>
<feature type="compositionally biased region" description="Polar residues" evidence="1">
    <location>
        <begin position="129"/>
        <end position="180"/>
    </location>
</feature>
<evidence type="ECO:0000256" key="1">
    <source>
        <dbReference type="SAM" id="MobiDB-lite"/>
    </source>
</evidence>
<evidence type="ECO:0000313" key="3">
    <source>
        <dbReference type="Proteomes" id="UP001345013"/>
    </source>
</evidence>
<gene>
    <name evidence="2" type="ORF">LTR24_001878</name>
</gene>
<comment type="caution">
    <text evidence="2">The sequence shown here is derived from an EMBL/GenBank/DDBJ whole genome shotgun (WGS) entry which is preliminary data.</text>
</comment>
<dbReference type="EMBL" id="JAVRRG010000014">
    <property type="protein sequence ID" value="KAK5098558.1"/>
    <property type="molecule type" value="Genomic_DNA"/>
</dbReference>
<accession>A0ABR0KJQ0</accession>
<reference evidence="2 3" key="1">
    <citation type="submission" date="2023-08" db="EMBL/GenBank/DDBJ databases">
        <title>Black Yeasts Isolated from many extreme environments.</title>
        <authorList>
            <person name="Coleine C."/>
            <person name="Stajich J.E."/>
            <person name="Selbmann L."/>
        </authorList>
    </citation>
    <scope>NUCLEOTIDE SEQUENCE [LARGE SCALE GENOMIC DNA]</scope>
    <source>
        <strain evidence="2 3">CCFEE 5885</strain>
    </source>
</reference>
<evidence type="ECO:0000313" key="2">
    <source>
        <dbReference type="EMBL" id="KAK5098558.1"/>
    </source>
</evidence>
<keyword evidence="3" id="KW-1185">Reference proteome</keyword>